<accession>A0A1H0RLR1</accession>
<feature type="domain" description="UvrD-like helicase C-terminal" evidence="14">
    <location>
        <begin position="325"/>
        <end position="795"/>
    </location>
</feature>
<dbReference type="GO" id="GO:0005829">
    <property type="term" value="C:cytosol"/>
    <property type="evidence" value="ECO:0007669"/>
    <property type="project" value="TreeGrafter"/>
</dbReference>
<dbReference type="GO" id="GO:0033202">
    <property type="term" value="C:DNA helicase complex"/>
    <property type="evidence" value="ECO:0007669"/>
    <property type="project" value="TreeGrafter"/>
</dbReference>
<keyword evidence="8" id="KW-0413">Isomerase</keyword>
<feature type="binding site" evidence="12">
    <location>
        <begin position="33"/>
        <end position="40"/>
    </location>
    <ligand>
        <name>ATP</name>
        <dbReference type="ChEBI" id="CHEBI:30616"/>
    </ligand>
</feature>
<dbReference type="GO" id="GO:0003887">
    <property type="term" value="F:DNA-directed DNA polymerase activity"/>
    <property type="evidence" value="ECO:0007669"/>
    <property type="project" value="InterPro"/>
</dbReference>
<dbReference type="NCBIfam" id="TIGR00573">
    <property type="entry name" value="dnaq"/>
    <property type="match status" value="1"/>
</dbReference>
<dbReference type="Pfam" id="PF00929">
    <property type="entry name" value="RNase_T"/>
    <property type="match status" value="1"/>
</dbReference>
<evidence type="ECO:0000256" key="3">
    <source>
        <dbReference type="ARBA" id="ARBA00022801"/>
    </source>
</evidence>
<dbReference type="Gene3D" id="1.10.10.160">
    <property type="match status" value="1"/>
</dbReference>
<evidence type="ECO:0000256" key="2">
    <source>
        <dbReference type="ARBA" id="ARBA00022741"/>
    </source>
</evidence>
<dbReference type="Pfam" id="PF00580">
    <property type="entry name" value="UvrD-helicase"/>
    <property type="match status" value="1"/>
</dbReference>
<dbReference type="InterPro" id="IPR012337">
    <property type="entry name" value="RNaseH-like_sf"/>
</dbReference>
<dbReference type="InterPro" id="IPR027417">
    <property type="entry name" value="P-loop_NTPase"/>
</dbReference>
<evidence type="ECO:0000313" key="16">
    <source>
        <dbReference type="Proteomes" id="UP000182412"/>
    </source>
</evidence>
<dbReference type="PROSITE" id="PS51198">
    <property type="entry name" value="UVRD_HELICASE_ATP_BIND"/>
    <property type="match status" value="1"/>
</dbReference>
<evidence type="ECO:0000313" key="15">
    <source>
        <dbReference type="EMBL" id="SDP30461.1"/>
    </source>
</evidence>
<keyword evidence="7" id="KW-0238">DNA-binding</keyword>
<keyword evidence="2 12" id="KW-0547">Nucleotide-binding</keyword>
<dbReference type="InterPro" id="IPR036397">
    <property type="entry name" value="RNaseH_sf"/>
</dbReference>
<dbReference type="GO" id="GO:0006260">
    <property type="term" value="P:DNA replication"/>
    <property type="evidence" value="ECO:0007669"/>
    <property type="project" value="InterPro"/>
</dbReference>
<evidence type="ECO:0000256" key="12">
    <source>
        <dbReference type="PROSITE-ProRule" id="PRU00560"/>
    </source>
</evidence>
<evidence type="ECO:0000256" key="10">
    <source>
        <dbReference type="ARBA" id="ARBA00034808"/>
    </source>
</evidence>
<organism evidence="15 16">
    <name type="scientific">Selenomonas ruminantium</name>
    <dbReference type="NCBI Taxonomy" id="971"/>
    <lineage>
        <taxon>Bacteria</taxon>
        <taxon>Bacillati</taxon>
        <taxon>Bacillota</taxon>
        <taxon>Negativicutes</taxon>
        <taxon>Selenomonadales</taxon>
        <taxon>Selenomonadaceae</taxon>
        <taxon>Selenomonas</taxon>
    </lineage>
</organism>
<keyword evidence="5" id="KW-0540">Nuclease</keyword>
<evidence type="ECO:0000256" key="1">
    <source>
        <dbReference type="ARBA" id="ARBA00009922"/>
    </source>
</evidence>
<dbReference type="SUPFAM" id="SSF52540">
    <property type="entry name" value="P-loop containing nucleoside triphosphate hydrolases"/>
    <property type="match status" value="1"/>
</dbReference>
<dbReference type="CDD" id="cd17932">
    <property type="entry name" value="DEXQc_UvrD"/>
    <property type="match status" value="1"/>
</dbReference>
<dbReference type="InterPro" id="IPR014017">
    <property type="entry name" value="DNA_helicase_UvrD-like_C"/>
</dbReference>
<dbReference type="SMART" id="SM00479">
    <property type="entry name" value="EXOIII"/>
    <property type="match status" value="1"/>
</dbReference>
<dbReference type="EC" id="5.6.2.4" evidence="10"/>
<dbReference type="InterPro" id="IPR013986">
    <property type="entry name" value="DExx_box_DNA_helicase_dom_sf"/>
</dbReference>
<dbReference type="SUPFAM" id="SSF53098">
    <property type="entry name" value="Ribonuclease H-like"/>
    <property type="match status" value="1"/>
</dbReference>
<dbReference type="GO" id="GO:0016887">
    <property type="term" value="F:ATP hydrolysis activity"/>
    <property type="evidence" value="ECO:0007669"/>
    <property type="project" value="RHEA"/>
</dbReference>
<keyword evidence="5" id="KW-0269">Exonuclease</keyword>
<evidence type="ECO:0000256" key="7">
    <source>
        <dbReference type="ARBA" id="ARBA00023125"/>
    </source>
</evidence>
<dbReference type="PANTHER" id="PTHR11070:SF2">
    <property type="entry name" value="ATP-DEPENDENT DNA HELICASE SRS2"/>
    <property type="match status" value="1"/>
</dbReference>
<evidence type="ECO:0000256" key="5">
    <source>
        <dbReference type="ARBA" id="ARBA00022839"/>
    </source>
</evidence>
<dbReference type="GO" id="GO:0003677">
    <property type="term" value="F:DNA binding"/>
    <property type="evidence" value="ECO:0007669"/>
    <property type="project" value="UniProtKB-KW"/>
</dbReference>
<evidence type="ECO:0000259" key="13">
    <source>
        <dbReference type="PROSITE" id="PS51198"/>
    </source>
</evidence>
<evidence type="ECO:0000259" key="14">
    <source>
        <dbReference type="PROSITE" id="PS51217"/>
    </source>
</evidence>
<comment type="catalytic activity">
    <reaction evidence="11">
        <text>ATP + H2O = ADP + phosphate + H(+)</text>
        <dbReference type="Rhea" id="RHEA:13065"/>
        <dbReference type="ChEBI" id="CHEBI:15377"/>
        <dbReference type="ChEBI" id="CHEBI:15378"/>
        <dbReference type="ChEBI" id="CHEBI:30616"/>
        <dbReference type="ChEBI" id="CHEBI:43474"/>
        <dbReference type="ChEBI" id="CHEBI:456216"/>
        <dbReference type="EC" id="5.6.2.4"/>
    </reaction>
</comment>
<evidence type="ECO:0000256" key="9">
    <source>
        <dbReference type="ARBA" id="ARBA00034617"/>
    </source>
</evidence>
<evidence type="ECO:0000256" key="4">
    <source>
        <dbReference type="ARBA" id="ARBA00022806"/>
    </source>
</evidence>
<sequence>MNQGDTGTMELQELNKEQKAAVEELEKNILLLAPAGTGKTNTLACRIAHIIEENRAMPEEILCLTFTNKACREMRERVEARAGENGRRVMVKTFHGFCYEVIKAEAKRHADLFTDFTIFDESDCQGLLKEIVDEEWPLRAVQNLVNQLKEKKAEYAIASGNLQQDYEETLRKLVKEDAQSVKNLAIDDSYHFHQRLYEGWQIWGAEKTALYDERLHELHGLDFTDLLVQVDELFRQDEVAAKWARRFVYINIDEVQDTSLLEYRIISQIFGTSRLLLCGDYFQTIYEWRGSHPEVVLRRFQQDYQPRRIVLHENYRATQVLLNASFDWLRNYFPERVNLLYPDGLQAVSRDYGQPIVLKGAADFSEEAQWIYYTIQQLPVENYSRVCILTRSNRYNKELSAHFRALGRFLPDNERLPFMLIDEQKFFRRQEVKDALAVLKLAVNKHDVASLVRVLNRFAKGIGPATIKKLSSDEIRSAGIRLTDFVEAEARQTGDPYAGLLQAIEAENVIVFDVESTGVDTTRDEIVQIAGIRLAKDGSVKEKFVRLLKPLTKVGDSFKVHGFSDAQLAAEGEDPKKVLQEFCDFARGAVLVGHNVTYDLRILGSELSRLDMPQLDYPQFYDTLDIFRRFYPNLPNHKLEFLGKYCQVSHPSSHDAFDDIMATAEILLYAVERDLRPHAAERREIMGKYQDLFTEWTEKLTEVRHQASRLRPWQLLGKIVLDFGMKDYYEAHKEPQRVEHLRDLFRQARDLDDEAIRPLDAIERFLRYTTLSNTELDTLTKKPQIPIITIHQAKGSEFDYVFLAGLQEGTFPSMQAEKSKRLEEEARLFYVGLTRAKKQLFLSWSQSLYGHWRHISRFLQVLPRKYVQNA</sequence>
<dbReference type="GO" id="GO:0005524">
    <property type="term" value="F:ATP binding"/>
    <property type="evidence" value="ECO:0007669"/>
    <property type="project" value="UniProtKB-UniRule"/>
</dbReference>
<keyword evidence="4 12" id="KW-0347">Helicase</keyword>
<dbReference type="PANTHER" id="PTHR11070">
    <property type="entry name" value="UVRD / RECB / PCRA DNA HELICASE FAMILY MEMBER"/>
    <property type="match status" value="1"/>
</dbReference>
<dbReference type="PROSITE" id="PS51217">
    <property type="entry name" value="UVRD_HELICASE_CTER"/>
    <property type="match status" value="1"/>
</dbReference>
<keyword evidence="3 12" id="KW-0378">Hydrolase</keyword>
<dbReference type="Proteomes" id="UP000182412">
    <property type="component" value="Unassembled WGS sequence"/>
</dbReference>
<evidence type="ECO:0000256" key="6">
    <source>
        <dbReference type="ARBA" id="ARBA00022840"/>
    </source>
</evidence>
<dbReference type="InterPro" id="IPR006054">
    <property type="entry name" value="DnaQ"/>
</dbReference>
<dbReference type="InterPro" id="IPR013520">
    <property type="entry name" value="Ribonucl_H"/>
</dbReference>
<dbReference type="InterPro" id="IPR000212">
    <property type="entry name" value="DNA_helicase_UvrD/REP"/>
</dbReference>
<feature type="domain" description="UvrD-like helicase ATP-binding" evidence="13">
    <location>
        <begin position="12"/>
        <end position="318"/>
    </location>
</feature>
<name>A0A1H0RLR1_SELRU</name>
<comment type="similarity">
    <text evidence="1">Belongs to the helicase family. UvrD subfamily.</text>
</comment>
<dbReference type="InterPro" id="IPR014016">
    <property type="entry name" value="UvrD-like_ATP-bd"/>
</dbReference>
<protein>
    <recommendedName>
        <fullName evidence="10">DNA 3'-5' helicase</fullName>
        <ecNumber evidence="10">5.6.2.4</ecNumber>
    </recommendedName>
</protein>
<dbReference type="GO" id="GO:0004527">
    <property type="term" value="F:exonuclease activity"/>
    <property type="evidence" value="ECO:0007669"/>
    <property type="project" value="UniProtKB-KW"/>
</dbReference>
<proteinExistence type="inferred from homology"/>
<evidence type="ECO:0000256" key="11">
    <source>
        <dbReference type="ARBA" id="ARBA00048988"/>
    </source>
</evidence>
<dbReference type="FunFam" id="3.30.420.10:FF:000045">
    <property type="entry name" value="3'-5' exonuclease DinG"/>
    <property type="match status" value="1"/>
</dbReference>
<gene>
    <name evidence="15" type="ORF">SAMN05216366_1133</name>
</gene>
<evidence type="ECO:0000256" key="8">
    <source>
        <dbReference type="ARBA" id="ARBA00023235"/>
    </source>
</evidence>
<dbReference type="Gene3D" id="3.30.420.10">
    <property type="entry name" value="Ribonuclease H-like superfamily/Ribonuclease H"/>
    <property type="match status" value="1"/>
</dbReference>
<reference evidence="15 16" key="1">
    <citation type="submission" date="2016-10" db="EMBL/GenBank/DDBJ databases">
        <authorList>
            <person name="de Groot N.N."/>
        </authorList>
    </citation>
    <scope>NUCLEOTIDE SEQUENCE [LARGE SCALE GENOMIC DNA]</scope>
    <source>
        <strain evidence="15 16">S137</strain>
    </source>
</reference>
<dbReference type="EMBL" id="FNJQ01000013">
    <property type="protein sequence ID" value="SDP30461.1"/>
    <property type="molecule type" value="Genomic_DNA"/>
</dbReference>
<dbReference type="GO" id="GO:0000725">
    <property type="term" value="P:recombinational repair"/>
    <property type="evidence" value="ECO:0007669"/>
    <property type="project" value="TreeGrafter"/>
</dbReference>
<dbReference type="Pfam" id="PF13361">
    <property type="entry name" value="UvrD_C"/>
    <property type="match status" value="1"/>
</dbReference>
<keyword evidence="6 12" id="KW-0067">ATP-binding</keyword>
<dbReference type="CDD" id="cd06127">
    <property type="entry name" value="DEDDh"/>
    <property type="match status" value="1"/>
</dbReference>
<dbReference type="AlphaFoldDB" id="A0A1H0RLR1"/>
<comment type="catalytic activity">
    <reaction evidence="9">
        <text>Couples ATP hydrolysis with the unwinding of duplex DNA by translocating in the 3'-5' direction.</text>
        <dbReference type="EC" id="5.6.2.4"/>
    </reaction>
</comment>
<dbReference type="Gene3D" id="3.40.50.300">
    <property type="entry name" value="P-loop containing nucleotide triphosphate hydrolases"/>
    <property type="match status" value="3"/>
</dbReference>
<dbReference type="GO" id="GO:0043138">
    <property type="term" value="F:3'-5' DNA helicase activity"/>
    <property type="evidence" value="ECO:0007669"/>
    <property type="project" value="UniProtKB-EC"/>
</dbReference>